<gene>
    <name evidence="1" type="ORF">CLODIP_2_CD04068</name>
</gene>
<dbReference type="Proteomes" id="UP000494165">
    <property type="component" value="Unassembled WGS sequence"/>
</dbReference>
<dbReference type="AlphaFoldDB" id="A0A8S1DM58"/>
<sequence>MMSFLLPTIAHIVKRSQECQWEIYDRYYVQNLQLQTPSVKAQVGRIHVVLAPKGLENVKQASSAVRCFRSCVCL</sequence>
<evidence type="ECO:0000313" key="2">
    <source>
        <dbReference type="Proteomes" id="UP000494165"/>
    </source>
</evidence>
<protein>
    <submittedName>
        <fullName evidence="1">Uncharacterized protein</fullName>
    </submittedName>
</protein>
<organism evidence="1 2">
    <name type="scientific">Cloeon dipterum</name>
    <dbReference type="NCBI Taxonomy" id="197152"/>
    <lineage>
        <taxon>Eukaryota</taxon>
        <taxon>Metazoa</taxon>
        <taxon>Ecdysozoa</taxon>
        <taxon>Arthropoda</taxon>
        <taxon>Hexapoda</taxon>
        <taxon>Insecta</taxon>
        <taxon>Pterygota</taxon>
        <taxon>Palaeoptera</taxon>
        <taxon>Ephemeroptera</taxon>
        <taxon>Pisciforma</taxon>
        <taxon>Baetidae</taxon>
        <taxon>Cloeon</taxon>
    </lineage>
</organism>
<keyword evidence="2" id="KW-1185">Reference proteome</keyword>
<comment type="caution">
    <text evidence="1">The sequence shown here is derived from an EMBL/GenBank/DDBJ whole genome shotgun (WGS) entry which is preliminary data.</text>
</comment>
<accession>A0A8S1DM58</accession>
<name>A0A8S1DM58_9INSE</name>
<evidence type="ECO:0000313" key="1">
    <source>
        <dbReference type="EMBL" id="CAB3384820.1"/>
    </source>
</evidence>
<proteinExistence type="predicted"/>
<reference evidence="1 2" key="1">
    <citation type="submission" date="2020-04" db="EMBL/GenBank/DDBJ databases">
        <authorList>
            <person name="Alioto T."/>
            <person name="Alioto T."/>
            <person name="Gomez Garrido J."/>
        </authorList>
    </citation>
    <scope>NUCLEOTIDE SEQUENCE [LARGE SCALE GENOMIC DNA]</scope>
</reference>
<dbReference type="EMBL" id="CADEPI010000373">
    <property type="protein sequence ID" value="CAB3384820.1"/>
    <property type="molecule type" value="Genomic_DNA"/>
</dbReference>